<gene>
    <name evidence="1" type="ORF">PCOR1329_LOCUS71831</name>
</gene>
<reference evidence="1" key="1">
    <citation type="submission" date="2023-10" db="EMBL/GenBank/DDBJ databases">
        <authorList>
            <person name="Chen Y."/>
            <person name="Shah S."/>
            <person name="Dougan E. K."/>
            <person name="Thang M."/>
            <person name="Chan C."/>
        </authorList>
    </citation>
    <scope>NUCLEOTIDE SEQUENCE [LARGE SCALE GENOMIC DNA]</scope>
</reference>
<dbReference type="Proteomes" id="UP001189429">
    <property type="component" value="Unassembled WGS sequence"/>
</dbReference>
<sequence>MTGVECPGGRLCNCCHYYHGPEVLLAMKLYAFLRKQGSHGKDAGSMPVPERAHLCRMIANASMHVSAQLAASAGGGAGQRAGALAGIPAEADAQVPSPPAPLPQSLVASWSHLGPAQLVALLRAATPQCYED</sequence>
<protein>
    <submittedName>
        <fullName evidence="1">Uncharacterized protein</fullName>
    </submittedName>
</protein>
<comment type="caution">
    <text evidence="1">The sequence shown here is derived from an EMBL/GenBank/DDBJ whole genome shotgun (WGS) entry which is preliminary data.</text>
</comment>
<accession>A0ABN9WYT8</accession>
<evidence type="ECO:0000313" key="2">
    <source>
        <dbReference type="Proteomes" id="UP001189429"/>
    </source>
</evidence>
<dbReference type="EMBL" id="CAUYUJ010019561">
    <property type="protein sequence ID" value="CAK0892093.1"/>
    <property type="molecule type" value="Genomic_DNA"/>
</dbReference>
<evidence type="ECO:0000313" key="1">
    <source>
        <dbReference type="EMBL" id="CAK0892093.1"/>
    </source>
</evidence>
<name>A0ABN9WYT8_9DINO</name>
<proteinExistence type="predicted"/>
<organism evidence="1 2">
    <name type="scientific">Prorocentrum cordatum</name>
    <dbReference type="NCBI Taxonomy" id="2364126"/>
    <lineage>
        <taxon>Eukaryota</taxon>
        <taxon>Sar</taxon>
        <taxon>Alveolata</taxon>
        <taxon>Dinophyceae</taxon>
        <taxon>Prorocentrales</taxon>
        <taxon>Prorocentraceae</taxon>
        <taxon>Prorocentrum</taxon>
    </lineage>
</organism>
<keyword evidence="2" id="KW-1185">Reference proteome</keyword>